<gene>
    <name evidence="1" type="ORF">GCM10017577_07260</name>
</gene>
<dbReference type="Gene3D" id="3.40.190.10">
    <property type="entry name" value="Periplasmic binding protein-like II"/>
    <property type="match status" value="2"/>
</dbReference>
<dbReference type="EMBL" id="BSFQ01000002">
    <property type="protein sequence ID" value="GLL09586.1"/>
    <property type="molecule type" value="Genomic_DNA"/>
</dbReference>
<comment type="caution">
    <text evidence="1">The sequence shown here is derived from an EMBL/GenBank/DDBJ whole genome shotgun (WGS) entry which is preliminary data.</text>
</comment>
<evidence type="ECO:0008006" key="3">
    <source>
        <dbReference type="Google" id="ProtNLM"/>
    </source>
</evidence>
<reference evidence="1" key="1">
    <citation type="journal article" date="2014" name="Int. J. Syst. Evol. Microbiol.">
        <title>Complete genome sequence of Corynebacterium casei LMG S-19264T (=DSM 44701T), isolated from a smear-ripened cheese.</title>
        <authorList>
            <consortium name="US DOE Joint Genome Institute (JGI-PGF)"/>
            <person name="Walter F."/>
            <person name="Albersmeier A."/>
            <person name="Kalinowski J."/>
            <person name="Ruckert C."/>
        </authorList>
    </citation>
    <scope>NUCLEOTIDE SEQUENCE</scope>
    <source>
        <strain evidence="1">VKM Ac-1069</strain>
    </source>
</reference>
<proteinExistence type="predicted"/>
<sequence>MKVTSEVAAGAGLHFTSASAVVTLPLDGVHIAEVADPLPPVTVYLIWREDDEAPALHRVLATAAEVLPTADRRDP</sequence>
<evidence type="ECO:0000313" key="2">
    <source>
        <dbReference type="Proteomes" id="UP001143463"/>
    </source>
</evidence>
<accession>A0A9W6KX20</accession>
<dbReference type="AlphaFoldDB" id="A0A9W6KX20"/>
<organism evidence="1 2">
    <name type="scientific">Pseudonocardia halophobica</name>
    <dbReference type="NCBI Taxonomy" id="29401"/>
    <lineage>
        <taxon>Bacteria</taxon>
        <taxon>Bacillati</taxon>
        <taxon>Actinomycetota</taxon>
        <taxon>Actinomycetes</taxon>
        <taxon>Pseudonocardiales</taxon>
        <taxon>Pseudonocardiaceae</taxon>
        <taxon>Pseudonocardia</taxon>
    </lineage>
</organism>
<dbReference type="Proteomes" id="UP001143463">
    <property type="component" value="Unassembled WGS sequence"/>
</dbReference>
<keyword evidence="2" id="KW-1185">Reference proteome</keyword>
<dbReference type="SUPFAM" id="SSF53850">
    <property type="entry name" value="Periplasmic binding protein-like II"/>
    <property type="match status" value="1"/>
</dbReference>
<evidence type="ECO:0000313" key="1">
    <source>
        <dbReference type="EMBL" id="GLL09586.1"/>
    </source>
</evidence>
<reference evidence="1" key="2">
    <citation type="submission" date="2023-01" db="EMBL/GenBank/DDBJ databases">
        <authorList>
            <person name="Sun Q."/>
            <person name="Evtushenko L."/>
        </authorList>
    </citation>
    <scope>NUCLEOTIDE SEQUENCE</scope>
    <source>
        <strain evidence="1">VKM Ac-1069</strain>
    </source>
</reference>
<protein>
    <recommendedName>
        <fullName evidence="3">LysR substrate binding domain-containing protein</fullName>
    </recommendedName>
</protein>
<name>A0A9W6KX20_9PSEU</name>